<evidence type="ECO:0000256" key="1">
    <source>
        <dbReference type="SAM" id="MobiDB-lite"/>
    </source>
</evidence>
<gene>
    <name evidence="2" type="ORF">TRFO_19597</name>
</gene>
<reference evidence="2" key="1">
    <citation type="submission" date="2016-10" db="EMBL/GenBank/DDBJ databases">
        <authorList>
            <person name="Benchimol M."/>
            <person name="Almeida L.G."/>
            <person name="Vasconcelos A.T."/>
            <person name="Perreira-Neves A."/>
            <person name="Rosa I.A."/>
            <person name="Tasca T."/>
            <person name="Bogo M.R."/>
            <person name="de Souza W."/>
        </authorList>
    </citation>
    <scope>NUCLEOTIDE SEQUENCE [LARGE SCALE GENOMIC DNA]</scope>
    <source>
        <strain evidence="2">K</strain>
    </source>
</reference>
<evidence type="ECO:0000313" key="3">
    <source>
        <dbReference type="Proteomes" id="UP000179807"/>
    </source>
</evidence>
<organism evidence="2 3">
    <name type="scientific">Tritrichomonas foetus</name>
    <dbReference type="NCBI Taxonomy" id="1144522"/>
    <lineage>
        <taxon>Eukaryota</taxon>
        <taxon>Metamonada</taxon>
        <taxon>Parabasalia</taxon>
        <taxon>Tritrichomonadida</taxon>
        <taxon>Tritrichomonadidae</taxon>
        <taxon>Tritrichomonas</taxon>
    </lineage>
</organism>
<dbReference type="EMBL" id="MLAK01000598">
    <property type="protein sequence ID" value="OHT10919.1"/>
    <property type="molecule type" value="Genomic_DNA"/>
</dbReference>
<feature type="compositionally biased region" description="Polar residues" evidence="1">
    <location>
        <begin position="189"/>
        <end position="210"/>
    </location>
</feature>
<dbReference type="GeneID" id="94835591"/>
<accession>A0A1J4KHQ4</accession>
<keyword evidence="3" id="KW-1185">Reference proteome</keyword>
<sequence>MLAHLPPVSCPYLELKEQCKQYDRHTKRISSARACVGSIPDQAAQYQHYPNKPIRHPKGKDDKNAKIKKIRQPKNMNKLNRVKSVKQIRQSNQINQNQNGNPKSQQIKSARSARPVNWMDQLTNGMHSQDNSVKISPSAVLLFPSPVMPNTKTPETLRQLIDDSGLIVFDESPLSARDPYYAKDIQSLNHKQSHQQFQVRPPNSHSNSKVSFAHLDPSPRPRSMRYPEKHPAQVQYSPRVKIAQSERHQRPELVLDEEAEQIAKQKYEEQKKKFDEFDLDEFDVNKYDVDDILKDADLDPSTQIVEEDYEVLENVTSFAFEE</sequence>
<dbReference type="Proteomes" id="UP000179807">
    <property type="component" value="Unassembled WGS sequence"/>
</dbReference>
<proteinExistence type="predicted"/>
<comment type="caution">
    <text evidence="2">The sequence shown here is derived from an EMBL/GenBank/DDBJ whole genome shotgun (WGS) entry which is preliminary data.</text>
</comment>
<dbReference type="RefSeq" id="XP_068364055.1">
    <property type="nucleotide sequence ID" value="XM_068500887.1"/>
</dbReference>
<dbReference type="AlphaFoldDB" id="A0A1J4KHQ4"/>
<evidence type="ECO:0000313" key="2">
    <source>
        <dbReference type="EMBL" id="OHT10919.1"/>
    </source>
</evidence>
<protein>
    <submittedName>
        <fullName evidence="2">Uncharacterized protein</fullName>
    </submittedName>
</protein>
<feature type="region of interest" description="Disordered" evidence="1">
    <location>
        <begin position="43"/>
        <end position="64"/>
    </location>
</feature>
<dbReference type="VEuPathDB" id="TrichDB:TRFO_19597"/>
<feature type="compositionally biased region" description="Low complexity" evidence="1">
    <location>
        <begin position="91"/>
        <end position="101"/>
    </location>
</feature>
<name>A0A1J4KHQ4_9EUKA</name>
<feature type="region of interest" description="Disordered" evidence="1">
    <location>
        <begin position="91"/>
        <end position="112"/>
    </location>
</feature>
<feature type="region of interest" description="Disordered" evidence="1">
    <location>
        <begin position="189"/>
        <end position="226"/>
    </location>
</feature>